<evidence type="ECO:0000259" key="9">
    <source>
        <dbReference type="PROSITE" id="PS51085"/>
    </source>
</evidence>
<keyword evidence="5" id="KW-0274">FAD</keyword>
<dbReference type="Proteomes" id="UP001242995">
    <property type="component" value="Unassembled WGS sequence"/>
</dbReference>
<dbReference type="Gene3D" id="3.10.20.30">
    <property type="match status" value="1"/>
</dbReference>
<dbReference type="InterPro" id="IPR017927">
    <property type="entry name" value="FAD-bd_FR_type"/>
</dbReference>
<evidence type="ECO:0000313" key="12">
    <source>
        <dbReference type="EMBL" id="MDQ0179666.1"/>
    </source>
</evidence>
<dbReference type="CDD" id="cd00207">
    <property type="entry name" value="fer2"/>
    <property type="match status" value="1"/>
</dbReference>
<dbReference type="PROSITE" id="PS51384">
    <property type="entry name" value="FAD_FR"/>
    <property type="match status" value="1"/>
</dbReference>
<dbReference type="GO" id="GO:0010124">
    <property type="term" value="P:phenylacetate catabolic process"/>
    <property type="evidence" value="ECO:0007669"/>
    <property type="project" value="InterPro"/>
</dbReference>
<reference evidence="11 13" key="1">
    <citation type="submission" date="2023-07" db="EMBL/GenBank/DDBJ databases">
        <title>Sorghum-associated microbial communities from plants grown in Nebraska, USA.</title>
        <authorList>
            <person name="Schachtman D."/>
        </authorList>
    </citation>
    <scope>NUCLEOTIDE SEQUENCE</scope>
    <source>
        <strain evidence="11">DS1006</strain>
        <strain evidence="12 13">DS1016</strain>
    </source>
</reference>
<dbReference type="GO" id="GO:0016491">
    <property type="term" value="F:oxidoreductase activity"/>
    <property type="evidence" value="ECO:0007669"/>
    <property type="project" value="UniProtKB-KW"/>
</dbReference>
<dbReference type="InterPro" id="IPR050415">
    <property type="entry name" value="MRET"/>
</dbReference>
<evidence type="ECO:0000313" key="14">
    <source>
        <dbReference type="Proteomes" id="UP001242995"/>
    </source>
</evidence>
<keyword evidence="2" id="KW-0285">Flavoprotein</keyword>
<dbReference type="InterPro" id="IPR017938">
    <property type="entry name" value="Riboflavin_synthase-like_b-brl"/>
</dbReference>
<evidence type="ECO:0000313" key="11">
    <source>
        <dbReference type="EMBL" id="MDP9903681.1"/>
    </source>
</evidence>
<dbReference type="PROSITE" id="PS51085">
    <property type="entry name" value="2FE2S_FER_2"/>
    <property type="match status" value="1"/>
</dbReference>
<name>A0AAW8DCQ6_9MICC</name>
<dbReference type="RefSeq" id="WP_059389571.1">
    <property type="nucleotide sequence ID" value="NZ_JAUSRG010000001.1"/>
</dbReference>
<dbReference type="PANTHER" id="PTHR47354">
    <property type="entry name" value="NADH OXIDOREDUCTASE HCR"/>
    <property type="match status" value="1"/>
</dbReference>
<evidence type="ECO:0000313" key="13">
    <source>
        <dbReference type="Proteomes" id="UP001230951"/>
    </source>
</evidence>
<protein>
    <submittedName>
        <fullName evidence="11">Ring-1,2-phenylacetyl-CoA epoxidase subunit PaaE</fullName>
    </submittedName>
</protein>
<dbReference type="SUPFAM" id="SSF63380">
    <property type="entry name" value="Riboflavin synthase domain-like"/>
    <property type="match status" value="1"/>
</dbReference>
<dbReference type="Proteomes" id="UP001230951">
    <property type="component" value="Unassembled WGS sequence"/>
</dbReference>
<dbReference type="InterPro" id="IPR006058">
    <property type="entry name" value="2Fe2S_fd_BS"/>
</dbReference>
<dbReference type="InterPro" id="IPR036010">
    <property type="entry name" value="2Fe-2S_ferredoxin-like_sf"/>
</dbReference>
<dbReference type="PANTHER" id="PTHR47354:SF8">
    <property type="entry name" value="1,2-PHENYLACETYL-COA EPOXIDASE, SUBUNIT E"/>
    <property type="match status" value="1"/>
</dbReference>
<sequence length="411" mass="44748">MPVVRQTAAEQAQATGRRRASFHSLSVSEVRRLTDDAIEVTFDVPAELAGQYDYLPGQYVALRTTLPDESGEPHEVRRSYSICAEPRSFADGSSEIRVAIKKDLGGIFSTWANAELRAGDTLDVMSPMGAFISKHGKDGKTVQQNVMNSMNNPENMASELSDAGSFVAIAAGSGITPVIAIARTLLAANPGTRFDLIYANKAAMDVMFLEELADLKDKYPSRLALHHVLSREQRIAPLMTGRIDAEKLQQLLGTAIHAQDVDEWFLCGPFELVQLCRDTLAARGVEPEHVRFELFTTGRPDRPEGNAGRPVVEDESKDTFKITFKLDGLTGDVASPTHARESILNAALRVRPDVPFACAGGVCGTCRAKLVSGTVSMDENYALEQDELDKGYVLTCQSHPTSESVTVDFDV</sequence>
<keyword evidence="6" id="KW-0560">Oxidoreductase</keyword>
<comment type="caution">
    <text evidence="11">The sequence shown here is derived from an EMBL/GenBank/DDBJ whole genome shotgun (WGS) entry which is preliminary data.</text>
</comment>
<keyword evidence="4" id="KW-0479">Metal-binding</keyword>
<dbReference type="GO" id="GO:0050660">
    <property type="term" value="F:flavin adenine dinucleotide binding"/>
    <property type="evidence" value="ECO:0007669"/>
    <property type="project" value="TreeGrafter"/>
</dbReference>
<dbReference type="InterPro" id="IPR012675">
    <property type="entry name" value="Beta-grasp_dom_sf"/>
</dbReference>
<feature type="domain" description="FAD-binding FR-type" evidence="10">
    <location>
        <begin position="20"/>
        <end position="134"/>
    </location>
</feature>
<dbReference type="AlphaFoldDB" id="A0AAW8DCQ6"/>
<dbReference type="InterPro" id="IPR001433">
    <property type="entry name" value="OxRdtase_FAD/NAD-bd"/>
</dbReference>
<dbReference type="PROSITE" id="PS00197">
    <property type="entry name" value="2FE2S_FER_1"/>
    <property type="match status" value="1"/>
</dbReference>
<feature type="domain" description="2Fe-2S ferredoxin-type" evidence="9">
    <location>
        <begin position="320"/>
        <end position="411"/>
    </location>
</feature>
<keyword evidence="13" id="KW-1185">Reference proteome</keyword>
<dbReference type="GO" id="GO:0051537">
    <property type="term" value="F:2 iron, 2 sulfur cluster binding"/>
    <property type="evidence" value="ECO:0007669"/>
    <property type="project" value="UniProtKB-KW"/>
</dbReference>
<evidence type="ECO:0000256" key="7">
    <source>
        <dbReference type="ARBA" id="ARBA00023004"/>
    </source>
</evidence>
<dbReference type="InterPro" id="IPR039261">
    <property type="entry name" value="FNR_nucleotide-bd"/>
</dbReference>
<evidence type="ECO:0000256" key="5">
    <source>
        <dbReference type="ARBA" id="ARBA00022827"/>
    </source>
</evidence>
<dbReference type="Gene3D" id="2.40.30.10">
    <property type="entry name" value="Translation factors"/>
    <property type="match status" value="1"/>
</dbReference>
<evidence type="ECO:0000256" key="3">
    <source>
        <dbReference type="ARBA" id="ARBA00022714"/>
    </source>
</evidence>
<evidence type="ECO:0000256" key="2">
    <source>
        <dbReference type="ARBA" id="ARBA00022630"/>
    </source>
</evidence>
<gene>
    <name evidence="11" type="ORF">J2S90_000621</name>
    <name evidence="12" type="ORF">J2S93_001082</name>
</gene>
<dbReference type="EMBL" id="JAUSTF010000002">
    <property type="protein sequence ID" value="MDQ0179666.1"/>
    <property type="molecule type" value="Genomic_DNA"/>
</dbReference>
<dbReference type="SUPFAM" id="SSF54292">
    <property type="entry name" value="2Fe-2S ferredoxin-like"/>
    <property type="match status" value="1"/>
</dbReference>
<dbReference type="NCBIfam" id="TIGR02160">
    <property type="entry name" value="PA_CoA_Oxy5"/>
    <property type="match status" value="1"/>
</dbReference>
<accession>A0AAW8DCQ6</accession>
<dbReference type="Gene3D" id="3.40.50.80">
    <property type="entry name" value="Nucleotide-binding domain of ferredoxin-NADP reductase (FNR) module"/>
    <property type="match status" value="1"/>
</dbReference>
<dbReference type="InterPro" id="IPR001041">
    <property type="entry name" value="2Fe-2S_ferredoxin-type"/>
</dbReference>
<keyword evidence="7" id="KW-0408">Iron</keyword>
<evidence type="ECO:0000259" key="10">
    <source>
        <dbReference type="PROSITE" id="PS51384"/>
    </source>
</evidence>
<dbReference type="Pfam" id="PF00970">
    <property type="entry name" value="FAD_binding_6"/>
    <property type="match status" value="1"/>
</dbReference>
<dbReference type="CDD" id="cd06214">
    <property type="entry name" value="PA_degradation_oxidoreductase_like"/>
    <property type="match status" value="1"/>
</dbReference>
<dbReference type="SUPFAM" id="SSF52343">
    <property type="entry name" value="Ferredoxin reductase-like, C-terminal NADP-linked domain"/>
    <property type="match status" value="1"/>
</dbReference>
<organism evidence="11 14">
    <name type="scientific">Arthrobacter bambusae</name>
    <dbReference type="NCBI Taxonomy" id="1338426"/>
    <lineage>
        <taxon>Bacteria</taxon>
        <taxon>Bacillati</taxon>
        <taxon>Actinomycetota</taxon>
        <taxon>Actinomycetes</taxon>
        <taxon>Micrococcales</taxon>
        <taxon>Micrococcaceae</taxon>
        <taxon>Arthrobacter</taxon>
    </lineage>
</organism>
<comment type="cofactor">
    <cofactor evidence="1">
        <name>FAD</name>
        <dbReference type="ChEBI" id="CHEBI:57692"/>
    </cofactor>
</comment>
<evidence type="ECO:0000256" key="6">
    <source>
        <dbReference type="ARBA" id="ARBA00023002"/>
    </source>
</evidence>
<dbReference type="InterPro" id="IPR008333">
    <property type="entry name" value="Cbr1-like_FAD-bd_dom"/>
</dbReference>
<evidence type="ECO:0000256" key="1">
    <source>
        <dbReference type="ARBA" id="ARBA00001974"/>
    </source>
</evidence>
<dbReference type="Pfam" id="PF00111">
    <property type="entry name" value="Fer2"/>
    <property type="match status" value="1"/>
</dbReference>
<dbReference type="EMBL" id="JAUSRG010000001">
    <property type="protein sequence ID" value="MDP9903681.1"/>
    <property type="molecule type" value="Genomic_DNA"/>
</dbReference>
<proteinExistence type="predicted"/>
<evidence type="ECO:0000256" key="4">
    <source>
        <dbReference type="ARBA" id="ARBA00022723"/>
    </source>
</evidence>
<dbReference type="Pfam" id="PF00175">
    <property type="entry name" value="NAD_binding_1"/>
    <property type="match status" value="1"/>
</dbReference>
<evidence type="ECO:0000256" key="8">
    <source>
        <dbReference type="ARBA" id="ARBA00023014"/>
    </source>
</evidence>
<keyword evidence="3" id="KW-0001">2Fe-2S</keyword>
<dbReference type="GO" id="GO:0046872">
    <property type="term" value="F:metal ion binding"/>
    <property type="evidence" value="ECO:0007669"/>
    <property type="project" value="UniProtKB-KW"/>
</dbReference>
<keyword evidence="8" id="KW-0411">Iron-sulfur</keyword>
<dbReference type="InterPro" id="IPR011884">
    <property type="entry name" value="PaaE"/>
</dbReference>